<proteinExistence type="inferred from homology"/>
<evidence type="ECO:0000256" key="2">
    <source>
        <dbReference type="ARBA" id="ARBA00007866"/>
    </source>
</evidence>
<dbReference type="SUPFAM" id="SSF49503">
    <property type="entry name" value="Cupredoxins"/>
    <property type="match status" value="1"/>
</dbReference>
<keyword evidence="24" id="KW-1185">Reference proteome</keyword>
<keyword evidence="9 17" id="KW-0249">Electron transport</keyword>
<keyword evidence="11 16" id="KW-0408">Iron</keyword>
<name>A0A916VFT4_9BACL</name>
<reference evidence="23" key="1">
    <citation type="submission" date="2020-08" db="EMBL/GenBank/DDBJ databases">
        <authorList>
            <person name="Uke A."/>
            <person name="Chhe C."/>
            <person name="Baramee S."/>
            <person name="Kosugi A."/>
        </authorList>
    </citation>
    <scope>NUCLEOTIDE SEQUENCE</scope>
    <source>
        <strain evidence="23">DA-C8</strain>
    </source>
</reference>
<dbReference type="AlphaFoldDB" id="A0A916VFT4"/>
<evidence type="ECO:0000256" key="19">
    <source>
        <dbReference type="SAM" id="Phobius"/>
    </source>
</evidence>
<dbReference type="GO" id="GO:0005507">
    <property type="term" value="F:copper ion binding"/>
    <property type="evidence" value="ECO:0007669"/>
    <property type="project" value="InterPro"/>
</dbReference>
<evidence type="ECO:0000256" key="17">
    <source>
        <dbReference type="RuleBase" id="RU000456"/>
    </source>
</evidence>
<dbReference type="GO" id="GO:0004129">
    <property type="term" value="F:cytochrome-c oxidase activity"/>
    <property type="evidence" value="ECO:0007669"/>
    <property type="project" value="UniProtKB-EC"/>
</dbReference>
<dbReference type="SUPFAM" id="SSF81464">
    <property type="entry name" value="Cytochrome c oxidase subunit II-like, transmembrane region"/>
    <property type="match status" value="1"/>
</dbReference>
<evidence type="ECO:0000259" key="21">
    <source>
        <dbReference type="PROSITE" id="PS50999"/>
    </source>
</evidence>
<dbReference type="InterPro" id="IPR002429">
    <property type="entry name" value="CcO_II-like_C"/>
</dbReference>
<dbReference type="PROSITE" id="PS51257">
    <property type="entry name" value="PROKAR_LIPOPROTEIN"/>
    <property type="match status" value="1"/>
</dbReference>
<keyword evidence="8" id="KW-1278">Translocase</keyword>
<evidence type="ECO:0000259" key="22">
    <source>
        <dbReference type="PROSITE" id="PS51007"/>
    </source>
</evidence>
<evidence type="ECO:0000256" key="12">
    <source>
        <dbReference type="ARBA" id="ARBA00023008"/>
    </source>
</evidence>
<comment type="subcellular location">
    <subcellularLocation>
        <location evidence="17">Cell membrane</location>
        <topology evidence="17">Multi-pass membrane protein</topology>
    </subcellularLocation>
    <subcellularLocation>
        <location evidence="1">Membrane</location>
        <topology evidence="1">Multi-pass membrane protein</topology>
    </subcellularLocation>
</comment>
<reference evidence="23" key="2">
    <citation type="journal article" date="2021" name="Data Brief">
        <title>Draft genome sequence data of the facultative, thermophilic, xylanolytic bacterium Paenibacillus sp. strain DA-C8.</title>
        <authorList>
            <person name="Chhe C."/>
            <person name="Uke A."/>
            <person name="Baramee S."/>
            <person name="Ungkulpasvich U."/>
            <person name="Tachaapaikoon C."/>
            <person name="Pason P."/>
            <person name="Waeonukul R."/>
            <person name="Ratanakhanokchai K."/>
            <person name="Kosugi A."/>
        </authorList>
    </citation>
    <scope>NUCLEOTIDE SEQUENCE</scope>
    <source>
        <strain evidence="23">DA-C8</strain>
    </source>
</reference>
<evidence type="ECO:0000256" key="8">
    <source>
        <dbReference type="ARBA" id="ARBA00022967"/>
    </source>
</evidence>
<dbReference type="PROSITE" id="PS51007">
    <property type="entry name" value="CYTC"/>
    <property type="match status" value="1"/>
</dbReference>
<feature type="domain" description="Cytochrome c" evidence="22">
    <location>
        <begin position="243"/>
        <end position="332"/>
    </location>
</feature>
<keyword evidence="5 17" id="KW-0679">Respiratory chain</keyword>
<keyword evidence="13 19" id="KW-0472">Membrane</keyword>
<protein>
    <recommendedName>
        <fullName evidence="18">Cytochrome c oxidase subunit 2</fullName>
        <ecNumber evidence="18">7.1.1.9</ecNumber>
    </recommendedName>
</protein>
<dbReference type="EC" id="7.1.1.9" evidence="18"/>
<evidence type="ECO:0000256" key="16">
    <source>
        <dbReference type="PROSITE-ProRule" id="PRU00433"/>
    </source>
</evidence>
<dbReference type="InterPro" id="IPR014222">
    <property type="entry name" value="Cyt_c_oxidase_su2"/>
</dbReference>
<sequence length="332" mass="37223">MVKRWMKRLIPLTAMMMLLLTGCSVEGALDPKGPVAEKQLDLILLSLGVMTLVLVVVFVLFFWVIIRYRRKPGDEIPEQIEGSHKLEATWTIIPIVLLFIMAVPTVALTFNLEQEAKATEGDMVIQVVAKQFWWEFTYPEEGIVTAQEVYIPVGKKVVFELSSTDVQHSFWVPELGGKKDTNVGGRNVNYLALEASYPGTYKGKCAELCGQGHALMDFKVIALEQPEYDAWVQKMLTPAEVTVETELGAELFEAKCLSCHAIDPGMPSMGPNLNGFADRMFIAGWLENDAENLVKWIETPEDVKPGVLMPGFKDVLTREEIDEIVKYLQSLH</sequence>
<dbReference type="InterPro" id="IPR045187">
    <property type="entry name" value="CcO_II"/>
</dbReference>
<comment type="caution">
    <text evidence="23">The sequence shown here is derived from an EMBL/GenBank/DDBJ whole genome shotgun (WGS) entry which is preliminary data.</text>
</comment>
<dbReference type="PRINTS" id="PR01166">
    <property type="entry name" value="CYCOXIDASEII"/>
</dbReference>
<dbReference type="EMBL" id="BMAQ01000009">
    <property type="protein sequence ID" value="GFR37999.1"/>
    <property type="molecule type" value="Genomic_DNA"/>
</dbReference>
<dbReference type="GO" id="GO:0005886">
    <property type="term" value="C:plasma membrane"/>
    <property type="evidence" value="ECO:0007669"/>
    <property type="project" value="UniProtKB-SubCell"/>
</dbReference>
<dbReference type="PROSITE" id="PS50857">
    <property type="entry name" value="COX2_CUA"/>
    <property type="match status" value="1"/>
</dbReference>
<dbReference type="Pfam" id="PF02790">
    <property type="entry name" value="COX2_TM"/>
    <property type="match status" value="1"/>
</dbReference>
<evidence type="ECO:0000313" key="23">
    <source>
        <dbReference type="EMBL" id="GFR37999.1"/>
    </source>
</evidence>
<evidence type="ECO:0000256" key="6">
    <source>
        <dbReference type="ARBA" id="ARBA00022692"/>
    </source>
</evidence>
<dbReference type="Proteomes" id="UP000654993">
    <property type="component" value="Unassembled WGS sequence"/>
</dbReference>
<accession>A0A916VFT4</accession>
<feature type="transmembrane region" description="Helical" evidence="19">
    <location>
        <begin position="43"/>
        <end position="66"/>
    </location>
</feature>
<dbReference type="GO" id="GO:0042773">
    <property type="term" value="P:ATP synthesis coupled electron transport"/>
    <property type="evidence" value="ECO:0007669"/>
    <property type="project" value="TreeGrafter"/>
</dbReference>
<dbReference type="SUPFAM" id="SSF46626">
    <property type="entry name" value="Cytochrome c"/>
    <property type="match status" value="1"/>
</dbReference>
<comment type="catalytic activity">
    <reaction evidence="15 18">
        <text>4 Fe(II)-[cytochrome c] + O2 + 8 H(+)(in) = 4 Fe(III)-[cytochrome c] + 2 H2O + 4 H(+)(out)</text>
        <dbReference type="Rhea" id="RHEA:11436"/>
        <dbReference type="Rhea" id="RHEA-COMP:10350"/>
        <dbReference type="Rhea" id="RHEA-COMP:14399"/>
        <dbReference type="ChEBI" id="CHEBI:15377"/>
        <dbReference type="ChEBI" id="CHEBI:15378"/>
        <dbReference type="ChEBI" id="CHEBI:15379"/>
        <dbReference type="ChEBI" id="CHEBI:29033"/>
        <dbReference type="ChEBI" id="CHEBI:29034"/>
        <dbReference type="EC" id="7.1.1.9"/>
    </reaction>
</comment>
<gene>
    <name evidence="23" type="ORF">PRECH8_12950</name>
</gene>
<feature type="transmembrane region" description="Helical" evidence="19">
    <location>
        <begin position="87"/>
        <end position="110"/>
    </location>
</feature>
<dbReference type="GO" id="GO:0016491">
    <property type="term" value="F:oxidoreductase activity"/>
    <property type="evidence" value="ECO:0007669"/>
    <property type="project" value="InterPro"/>
</dbReference>
<dbReference type="InterPro" id="IPR036257">
    <property type="entry name" value="Cyt_c_oxidase_su2_TM_sf"/>
</dbReference>
<dbReference type="GO" id="GO:0020037">
    <property type="term" value="F:heme binding"/>
    <property type="evidence" value="ECO:0007669"/>
    <property type="project" value="InterPro"/>
</dbReference>
<feature type="domain" description="Cytochrome oxidase subunit II transmembrane region profile" evidence="21">
    <location>
        <begin position="20"/>
        <end position="116"/>
    </location>
</feature>
<evidence type="ECO:0000256" key="11">
    <source>
        <dbReference type="ARBA" id="ARBA00023004"/>
    </source>
</evidence>
<comment type="cofactor">
    <cofactor evidence="18">
        <name>Cu cation</name>
        <dbReference type="ChEBI" id="CHEBI:23378"/>
    </cofactor>
    <text evidence="18">Binds a copper A center.</text>
</comment>
<evidence type="ECO:0000256" key="10">
    <source>
        <dbReference type="ARBA" id="ARBA00022989"/>
    </source>
</evidence>
<dbReference type="Pfam" id="PF00034">
    <property type="entry name" value="Cytochrom_C"/>
    <property type="match status" value="1"/>
</dbReference>
<evidence type="ECO:0000256" key="5">
    <source>
        <dbReference type="ARBA" id="ARBA00022660"/>
    </source>
</evidence>
<organism evidence="23 24">
    <name type="scientific">Insulibacter thermoxylanivorax</name>
    <dbReference type="NCBI Taxonomy" id="2749268"/>
    <lineage>
        <taxon>Bacteria</taxon>
        <taxon>Bacillati</taxon>
        <taxon>Bacillota</taxon>
        <taxon>Bacilli</taxon>
        <taxon>Bacillales</taxon>
        <taxon>Paenibacillaceae</taxon>
        <taxon>Insulibacter</taxon>
    </lineage>
</organism>
<dbReference type="PROSITE" id="PS50999">
    <property type="entry name" value="COX2_TM"/>
    <property type="match status" value="1"/>
</dbReference>
<keyword evidence="12 18" id="KW-0186">Copper</keyword>
<keyword evidence="3 17" id="KW-0813">Transport</keyword>
<keyword evidence="6 17" id="KW-0812">Transmembrane</keyword>
<evidence type="ECO:0000256" key="15">
    <source>
        <dbReference type="ARBA" id="ARBA00047816"/>
    </source>
</evidence>
<evidence type="ECO:0000313" key="24">
    <source>
        <dbReference type="Proteomes" id="UP000654993"/>
    </source>
</evidence>
<dbReference type="InterPro" id="IPR036909">
    <property type="entry name" value="Cyt_c-like_dom_sf"/>
</dbReference>
<evidence type="ECO:0000256" key="9">
    <source>
        <dbReference type="ARBA" id="ARBA00022982"/>
    </source>
</evidence>
<dbReference type="Pfam" id="PF00116">
    <property type="entry name" value="COX2"/>
    <property type="match status" value="1"/>
</dbReference>
<dbReference type="Gene3D" id="2.60.40.420">
    <property type="entry name" value="Cupredoxins - blue copper proteins"/>
    <property type="match status" value="1"/>
</dbReference>
<dbReference type="Gene3D" id="1.10.287.90">
    <property type="match status" value="1"/>
</dbReference>
<evidence type="ECO:0000256" key="14">
    <source>
        <dbReference type="ARBA" id="ARBA00024688"/>
    </source>
</evidence>
<dbReference type="NCBIfam" id="TIGR02866">
    <property type="entry name" value="CoxB"/>
    <property type="match status" value="1"/>
</dbReference>
<keyword evidence="7 16" id="KW-0479">Metal-binding</keyword>
<evidence type="ECO:0000256" key="1">
    <source>
        <dbReference type="ARBA" id="ARBA00004141"/>
    </source>
</evidence>
<evidence type="ECO:0000256" key="13">
    <source>
        <dbReference type="ARBA" id="ARBA00023136"/>
    </source>
</evidence>
<keyword evidence="10 19" id="KW-1133">Transmembrane helix</keyword>
<dbReference type="InterPro" id="IPR008972">
    <property type="entry name" value="Cupredoxin"/>
</dbReference>
<dbReference type="PANTHER" id="PTHR22888">
    <property type="entry name" value="CYTOCHROME C OXIDASE, SUBUNIT II"/>
    <property type="match status" value="1"/>
</dbReference>
<dbReference type="InterPro" id="IPR001505">
    <property type="entry name" value="Copper_CuA"/>
</dbReference>
<dbReference type="InterPro" id="IPR011759">
    <property type="entry name" value="Cyt_c_oxidase_su2_TM_dom"/>
</dbReference>
<keyword evidence="4 16" id="KW-0349">Heme</keyword>
<dbReference type="PANTHER" id="PTHR22888:SF10">
    <property type="entry name" value="CYTOCHROME C OXIDASE SUBUNIT 2"/>
    <property type="match status" value="1"/>
</dbReference>
<feature type="domain" description="Cytochrome oxidase subunit II copper A binding" evidence="20">
    <location>
        <begin position="120"/>
        <end position="234"/>
    </location>
</feature>
<evidence type="ECO:0000256" key="18">
    <source>
        <dbReference type="RuleBase" id="RU004024"/>
    </source>
</evidence>
<evidence type="ECO:0000256" key="4">
    <source>
        <dbReference type="ARBA" id="ARBA00022617"/>
    </source>
</evidence>
<comment type="function">
    <text evidence="14 18">Subunits I and II form the functional core of the enzyme complex. Electrons originating in cytochrome c are transferred via heme a and Cu(A) to the binuclear center formed by heme a3 and Cu(B).</text>
</comment>
<evidence type="ECO:0000259" key="20">
    <source>
        <dbReference type="PROSITE" id="PS50857"/>
    </source>
</evidence>
<evidence type="ECO:0000256" key="7">
    <source>
        <dbReference type="ARBA" id="ARBA00022723"/>
    </source>
</evidence>
<comment type="similarity">
    <text evidence="2 17">Belongs to the cytochrome c oxidase subunit 2 family.</text>
</comment>
<evidence type="ECO:0000256" key="3">
    <source>
        <dbReference type="ARBA" id="ARBA00022448"/>
    </source>
</evidence>
<dbReference type="PROSITE" id="PS00078">
    <property type="entry name" value="COX2"/>
    <property type="match status" value="1"/>
</dbReference>
<dbReference type="InterPro" id="IPR009056">
    <property type="entry name" value="Cyt_c-like_dom"/>
</dbReference>